<dbReference type="eggNOG" id="KOG1990">
    <property type="taxonomic scope" value="Eukaryota"/>
</dbReference>
<accession>A0A022RLM0</accession>
<dbReference type="PROSITE" id="PS51295">
    <property type="entry name" value="CRM"/>
    <property type="match status" value="1"/>
</dbReference>
<evidence type="ECO:0000256" key="2">
    <source>
        <dbReference type="PROSITE-ProRule" id="PRU00626"/>
    </source>
</evidence>
<dbReference type="GO" id="GO:0003723">
    <property type="term" value="F:RNA binding"/>
    <property type="evidence" value="ECO:0007669"/>
    <property type="project" value="UniProtKB-UniRule"/>
</dbReference>
<proteinExistence type="predicted"/>
<feature type="domain" description="CRM" evidence="4">
    <location>
        <begin position="112"/>
        <end position="209"/>
    </location>
</feature>
<name>A0A022RLM0_ERYGU</name>
<evidence type="ECO:0000313" key="6">
    <source>
        <dbReference type="Proteomes" id="UP000030748"/>
    </source>
</evidence>
<feature type="region of interest" description="Disordered" evidence="3">
    <location>
        <begin position="23"/>
        <end position="47"/>
    </location>
</feature>
<dbReference type="Gene3D" id="3.30.110.60">
    <property type="entry name" value="YhbY-like"/>
    <property type="match status" value="1"/>
</dbReference>
<dbReference type="STRING" id="4155.A0A022RLM0"/>
<gene>
    <name evidence="5" type="ORF">MIMGU_mgv1a007847mg</name>
</gene>
<organism evidence="5 6">
    <name type="scientific">Erythranthe guttata</name>
    <name type="common">Yellow monkey flower</name>
    <name type="synonym">Mimulus guttatus</name>
    <dbReference type="NCBI Taxonomy" id="4155"/>
    <lineage>
        <taxon>Eukaryota</taxon>
        <taxon>Viridiplantae</taxon>
        <taxon>Streptophyta</taxon>
        <taxon>Embryophyta</taxon>
        <taxon>Tracheophyta</taxon>
        <taxon>Spermatophyta</taxon>
        <taxon>Magnoliopsida</taxon>
        <taxon>eudicotyledons</taxon>
        <taxon>Gunneridae</taxon>
        <taxon>Pentapetalae</taxon>
        <taxon>asterids</taxon>
        <taxon>lamiids</taxon>
        <taxon>Lamiales</taxon>
        <taxon>Phrymaceae</taxon>
        <taxon>Erythranthe</taxon>
    </lineage>
</organism>
<dbReference type="SUPFAM" id="SSF75471">
    <property type="entry name" value="YhbY-like"/>
    <property type="match status" value="1"/>
</dbReference>
<dbReference type="SMART" id="SM01103">
    <property type="entry name" value="CRS1_YhbY"/>
    <property type="match status" value="1"/>
</dbReference>
<dbReference type="Proteomes" id="UP000030748">
    <property type="component" value="Unassembled WGS sequence"/>
</dbReference>
<evidence type="ECO:0000256" key="3">
    <source>
        <dbReference type="SAM" id="MobiDB-lite"/>
    </source>
</evidence>
<protein>
    <recommendedName>
        <fullName evidence="4">CRM domain-containing protein</fullName>
    </recommendedName>
</protein>
<dbReference type="InterPro" id="IPR040286">
    <property type="entry name" value="At3g25440-like"/>
</dbReference>
<dbReference type="InterPro" id="IPR001890">
    <property type="entry name" value="RNA-binding_CRM"/>
</dbReference>
<sequence length="393" mass="45596">MKRCNLGGVSWIHSGRVLRNPDPVVEQSEKDGGPGGSGGAPVKKRKKLKGKRAVVRWLKFFRYKKKKDFERMTPEEKTLYKLTKARKKEERLHEALHKIEPKELSETTHDPEILTPEEHFYFLKMGEKSKNYVPVGRRGVYRGVILNMHLHWKKHQTLKVIVKTFSPDEVKEIASELARLSGGIVLDIQENETIIMYRGKNYSQPPTEIMNPRETLSRKKALDKSKYRDALRAVKKYIPRLEQDLDLLQAQAETKIMTSEVKDVDFESPSNQEFEGSDRLKKLLARNDFNKENEESNVDSDIRSDSEALSDMFETDLESENEVKEEKPLYMDEFEKIPADSDGDEDDFEEHLRRISADSRKEKNSDTDAELADLDEIDRMVLRAASLLKKKRK</sequence>
<keyword evidence="1 2" id="KW-0694">RNA-binding</keyword>
<dbReference type="EMBL" id="KI630394">
    <property type="protein sequence ID" value="EYU40668.1"/>
    <property type="molecule type" value="Genomic_DNA"/>
</dbReference>
<dbReference type="PANTHER" id="PTHR31426:SF5">
    <property type="entry name" value="OS04G0492900 PROTEIN"/>
    <property type="match status" value="1"/>
</dbReference>
<dbReference type="Pfam" id="PF01985">
    <property type="entry name" value="CRS1_YhbY"/>
    <property type="match status" value="1"/>
</dbReference>
<evidence type="ECO:0000256" key="1">
    <source>
        <dbReference type="ARBA" id="ARBA00022884"/>
    </source>
</evidence>
<dbReference type="PANTHER" id="PTHR31426">
    <property type="entry name" value="GROUP II INTRON SPLICING FACTOR CRS1-LIKE"/>
    <property type="match status" value="1"/>
</dbReference>
<evidence type="ECO:0000259" key="4">
    <source>
        <dbReference type="PROSITE" id="PS51295"/>
    </source>
</evidence>
<keyword evidence="6" id="KW-1185">Reference proteome</keyword>
<dbReference type="InterPro" id="IPR035920">
    <property type="entry name" value="YhbY-like_sf"/>
</dbReference>
<dbReference type="AlphaFoldDB" id="A0A022RLM0"/>
<evidence type="ECO:0000313" key="5">
    <source>
        <dbReference type="EMBL" id="EYU40668.1"/>
    </source>
</evidence>
<reference evidence="5 6" key="1">
    <citation type="journal article" date="2013" name="Proc. Natl. Acad. Sci. U.S.A.">
        <title>Fine-scale variation in meiotic recombination in Mimulus inferred from population shotgun sequencing.</title>
        <authorList>
            <person name="Hellsten U."/>
            <person name="Wright K.M."/>
            <person name="Jenkins J."/>
            <person name="Shu S."/>
            <person name="Yuan Y."/>
            <person name="Wessler S.R."/>
            <person name="Schmutz J."/>
            <person name="Willis J.H."/>
            <person name="Rokhsar D.S."/>
        </authorList>
    </citation>
    <scope>NUCLEOTIDE SEQUENCE [LARGE SCALE GENOMIC DNA]</scope>
    <source>
        <strain evidence="6">cv. DUN x IM62</strain>
    </source>
</reference>